<evidence type="ECO:0000259" key="15">
    <source>
        <dbReference type="Pfam" id="PF18035"/>
    </source>
</evidence>
<dbReference type="GO" id="GO:0005789">
    <property type="term" value="C:endoplasmic reticulum membrane"/>
    <property type="evidence" value="ECO:0007669"/>
    <property type="project" value="UniProtKB-SubCell"/>
</dbReference>
<comment type="similarity">
    <text evidence="2 12">Belongs to the BCAP29/BCAP31 family.</text>
</comment>
<feature type="transmembrane region" description="Helical" evidence="12">
    <location>
        <begin position="6"/>
        <end position="27"/>
    </location>
</feature>
<dbReference type="Pfam" id="PF18035">
    <property type="entry name" value="Bap31_Bap29_C"/>
    <property type="match status" value="1"/>
</dbReference>
<dbReference type="InterPro" id="IPR040463">
    <property type="entry name" value="BAP29/BAP31_N"/>
</dbReference>
<evidence type="ECO:0000256" key="13">
    <source>
        <dbReference type="SAM" id="Coils"/>
    </source>
</evidence>
<dbReference type="GO" id="GO:0070973">
    <property type="term" value="P:protein localization to endoplasmic reticulum exit site"/>
    <property type="evidence" value="ECO:0007669"/>
    <property type="project" value="UniProtKB-UniRule"/>
</dbReference>
<dbReference type="PANTHER" id="PTHR12701">
    <property type="entry name" value="BCR-ASSOCIATED PROTEIN, BAP"/>
    <property type="match status" value="1"/>
</dbReference>
<dbReference type="Pfam" id="PF05529">
    <property type="entry name" value="Bap31"/>
    <property type="match status" value="1"/>
</dbReference>
<dbReference type="InterPro" id="IPR008417">
    <property type="entry name" value="BAP29/BAP31"/>
</dbReference>
<keyword evidence="9 12" id="KW-1133">Transmembrane helix</keyword>
<keyword evidence="11 12" id="KW-0472">Membrane</keyword>
<keyword evidence="5" id="KW-0053">Apoptosis</keyword>
<evidence type="ECO:0000259" key="14">
    <source>
        <dbReference type="Pfam" id="PF05529"/>
    </source>
</evidence>
<name>T2MFA3_HYDVU</name>
<evidence type="ECO:0000256" key="4">
    <source>
        <dbReference type="ARBA" id="ARBA00022692"/>
    </source>
</evidence>
<organism evidence="16">
    <name type="scientific">Hydra vulgaris</name>
    <name type="common">Hydra</name>
    <name type="synonym">Hydra attenuata</name>
    <dbReference type="NCBI Taxonomy" id="6087"/>
    <lineage>
        <taxon>Eukaryota</taxon>
        <taxon>Metazoa</taxon>
        <taxon>Cnidaria</taxon>
        <taxon>Hydrozoa</taxon>
        <taxon>Hydroidolina</taxon>
        <taxon>Anthoathecata</taxon>
        <taxon>Aplanulata</taxon>
        <taxon>Hydridae</taxon>
        <taxon>Hydra</taxon>
    </lineage>
</organism>
<evidence type="ECO:0000256" key="12">
    <source>
        <dbReference type="RuleBase" id="RU367026"/>
    </source>
</evidence>
<dbReference type="GO" id="GO:0006886">
    <property type="term" value="P:intracellular protein transport"/>
    <property type="evidence" value="ECO:0007669"/>
    <property type="project" value="UniProtKB-UniRule"/>
</dbReference>
<dbReference type="EMBL" id="HAAD01004559">
    <property type="protein sequence ID" value="CDG70791.1"/>
    <property type="molecule type" value="mRNA"/>
</dbReference>
<evidence type="ECO:0000256" key="5">
    <source>
        <dbReference type="ARBA" id="ARBA00022703"/>
    </source>
</evidence>
<dbReference type="InterPro" id="IPR041672">
    <property type="entry name" value="Bap31/Bap29_C"/>
</dbReference>
<sequence length="242" mass="27692">MSLEWLSAAAFLYTEIGLGMLFCLGFISNSRWQRIFNSRLLAMVKQYGNFYFSAFVLILFVLFLDSLHKLRKYSIVDASHADLRNNPQAEIQAHMKLFRAQRNIYISGFSLFMLVIIRRLATLISRLATVEASCEAAIKQAKGASDQADKLLQENQQLKKSNRVQAAESASGDDIEGLKQRNARLIAELNEKDNELKKMKNDLVAMKTQSEGLHKEYDRLLEEHSVLEKKLERSNGEEKKDK</sequence>
<comment type="subcellular location">
    <subcellularLocation>
        <location evidence="1 12">Endoplasmic reticulum membrane</location>
        <topology evidence="1 12">Multi-pass membrane protein</topology>
    </subcellularLocation>
</comment>
<evidence type="ECO:0000256" key="2">
    <source>
        <dbReference type="ARBA" id="ARBA00007956"/>
    </source>
</evidence>
<dbReference type="Gene3D" id="1.20.5.110">
    <property type="match status" value="1"/>
</dbReference>
<gene>
    <name evidence="16" type="primary">BCAP31</name>
</gene>
<accession>T2MFA3</accession>
<evidence type="ECO:0000256" key="9">
    <source>
        <dbReference type="ARBA" id="ARBA00022989"/>
    </source>
</evidence>
<evidence type="ECO:0000256" key="10">
    <source>
        <dbReference type="ARBA" id="ARBA00023054"/>
    </source>
</evidence>
<dbReference type="FunFam" id="1.20.5.110:FF:000011">
    <property type="entry name" value="B-cell receptor-associated protein 29"/>
    <property type="match status" value="1"/>
</dbReference>
<evidence type="ECO:0000256" key="3">
    <source>
        <dbReference type="ARBA" id="ARBA00022448"/>
    </source>
</evidence>
<feature type="transmembrane region" description="Helical" evidence="12">
    <location>
        <begin position="47"/>
        <end position="64"/>
    </location>
</feature>
<keyword evidence="3 12" id="KW-0813">Transport</keyword>
<keyword evidence="6 12" id="KW-0256">Endoplasmic reticulum</keyword>
<evidence type="ECO:0000256" key="7">
    <source>
        <dbReference type="ARBA" id="ARBA00022892"/>
    </source>
</evidence>
<feature type="coiled-coil region" evidence="13">
    <location>
        <begin position="134"/>
        <end position="237"/>
    </location>
</feature>
<keyword evidence="7 12" id="KW-0931">ER-Golgi transport</keyword>
<proteinExistence type="evidence at transcript level"/>
<evidence type="ECO:0000256" key="6">
    <source>
        <dbReference type="ARBA" id="ARBA00022824"/>
    </source>
</evidence>
<evidence type="ECO:0000256" key="11">
    <source>
        <dbReference type="ARBA" id="ARBA00023136"/>
    </source>
</evidence>
<protein>
    <recommendedName>
        <fullName evidence="12">Endoplasmic reticulum transmembrane protein</fullName>
    </recommendedName>
</protein>
<dbReference type="GO" id="GO:0006915">
    <property type="term" value="P:apoptotic process"/>
    <property type="evidence" value="ECO:0007669"/>
    <property type="project" value="UniProtKB-KW"/>
</dbReference>
<dbReference type="AlphaFoldDB" id="T2MFA3"/>
<feature type="domain" description="BAP29/BAP31 transmembrane" evidence="14">
    <location>
        <begin position="1"/>
        <end position="136"/>
    </location>
</feature>
<evidence type="ECO:0000256" key="1">
    <source>
        <dbReference type="ARBA" id="ARBA00004477"/>
    </source>
</evidence>
<dbReference type="OrthoDB" id="435607at2759"/>
<evidence type="ECO:0000256" key="8">
    <source>
        <dbReference type="ARBA" id="ARBA00022927"/>
    </source>
</evidence>
<keyword evidence="8 12" id="KW-0653">Protein transport</keyword>
<feature type="domain" description="Bap31/Bap29 cytoplasmic coiled-coil" evidence="15">
    <location>
        <begin position="186"/>
        <end position="242"/>
    </location>
</feature>
<evidence type="ECO:0000313" key="16">
    <source>
        <dbReference type="EMBL" id="CDG70791.1"/>
    </source>
</evidence>
<comment type="function">
    <text evidence="12">May play a role in anterograde transport of membrane proteins from the endoplasmic reticulum to the Golgi.</text>
</comment>
<dbReference type="PANTHER" id="PTHR12701:SF20">
    <property type="entry name" value="ENDOPLASMIC RETICULUM TRANSMEMBRANE PROTEIN"/>
    <property type="match status" value="1"/>
</dbReference>
<keyword evidence="16" id="KW-0675">Receptor</keyword>
<reference evidence="16" key="1">
    <citation type="journal article" date="2013" name="Genome Biol. Evol.">
        <title>Punctuated emergences of genetic and phenotypic innovations in eumetazoan, bilaterian, euteleostome, and hominidae ancestors.</title>
        <authorList>
            <person name="Wenger Y."/>
            <person name="Galliot B."/>
        </authorList>
    </citation>
    <scope>NUCLEOTIDE SEQUENCE</scope>
    <source>
        <tissue evidence="16">Whole animals</tissue>
    </source>
</reference>
<dbReference type="GO" id="GO:0006888">
    <property type="term" value="P:endoplasmic reticulum to Golgi vesicle-mediated transport"/>
    <property type="evidence" value="ECO:0007669"/>
    <property type="project" value="UniProtKB-UniRule"/>
</dbReference>
<keyword evidence="4 12" id="KW-0812">Transmembrane</keyword>
<keyword evidence="10 13" id="KW-0175">Coiled coil</keyword>
<feature type="transmembrane region" description="Helical" evidence="12">
    <location>
        <begin position="104"/>
        <end position="121"/>
    </location>
</feature>